<gene>
    <name evidence="1" type="ORF">PHYPA_017550</name>
</gene>
<dbReference type="EMBL" id="ABEU02000013">
    <property type="protein sequence ID" value="PNR42720.1"/>
    <property type="molecule type" value="Genomic_DNA"/>
</dbReference>
<evidence type="ECO:0000313" key="2">
    <source>
        <dbReference type="EnsemblPlants" id="PAC:32930520.CDS.1"/>
    </source>
</evidence>
<evidence type="ECO:0000313" key="1">
    <source>
        <dbReference type="EMBL" id="PNR42720.1"/>
    </source>
</evidence>
<reference evidence="1 3" key="2">
    <citation type="journal article" date="2018" name="Plant J.">
        <title>The Physcomitrella patens chromosome-scale assembly reveals moss genome structure and evolution.</title>
        <authorList>
            <person name="Lang D."/>
            <person name="Ullrich K.K."/>
            <person name="Murat F."/>
            <person name="Fuchs J."/>
            <person name="Jenkins J."/>
            <person name="Haas F.B."/>
            <person name="Piednoel M."/>
            <person name="Gundlach H."/>
            <person name="Van Bel M."/>
            <person name="Meyberg R."/>
            <person name="Vives C."/>
            <person name="Morata J."/>
            <person name="Symeonidi A."/>
            <person name="Hiss M."/>
            <person name="Muchero W."/>
            <person name="Kamisugi Y."/>
            <person name="Saleh O."/>
            <person name="Blanc G."/>
            <person name="Decker E.L."/>
            <person name="van Gessel N."/>
            <person name="Grimwood J."/>
            <person name="Hayes R.D."/>
            <person name="Graham S.W."/>
            <person name="Gunter L.E."/>
            <person name="McDaniel S.F."/>
            <person name="Hoernstein S.N.W."/>
            <person name="Larsson A."/>
            <person name="Li F.W."/>
            <person name="Perroud P.F."/>
            <person name="Phillips J."/>
            <person name="Ranjan P."/>
            <person name="Rokshar D.S."/>
            <person name="Rothfels C.J."/>
            <person name="Schneider L."/>
            <person name="Shu S."/>
            <person name="Stevenson D.W."/>
            <person name="Thummler F."/>
            <person name="Tillich M."/>
            <person name="Villarreal Aguilar J.C."/>
            <person name="Widiez T."/>
            <person name="Wong G.K."/>
            <person name="Wymore A."/>
            <person name="Zhang Y."/>
            <person name="Zimmer A.D."/>
            <person name="Quatrano R.S."/>
            <person name="Mayer K.F.X."/>
            <person name="Goodstein D."/>
            <person name="Casacuberta J.M."/>
            <person name="Vandepoele K."/>
            <person name="Reski R."/>
            <person name="Cuming A.C."/>
            <person name="Tuskan G.A."/>
            <person name="Maumus F."/>
            <person name="Salse J."/>
            <person name="Schmutz J."/>
            <person name="Rensing S.A."/>
        </authorList>
    </citation>
    <scope>NUCLEOTIDE SEQUENCE [LARGE SCALE GENOMIC DNA]</scope>
    <source>
        <strain evidence="2 3">cv. Gransden 2004</strain>
    </source>
</reference>
<proteinExistence type="predicted"/>
<dbReference type="Gramene" id="Pp3c13_18730V3.1">
    <property type="protein sequence ID" value="PAC:32930520.CDS.1"/>
    <property type="gene ID" value="Pp3c13_18730"/>
</dbReference>
<sequence>MRLAMLIMPLLRFQLERRVLQRWTPVVATTTTTTGLPVAMESSRISSQTFRRRGGYKCFLGSVVLLFLARRRRTTDRSSPIPPSRIHRFEEGRMFSRVGEHVG</sequence>
<reference evidence="2" key="3">
    <citation type="submission" date="2020-12" db="UniProtKB">
        <authorList>
            <consortium name="EnsemblPlants"/>
        </authorList>
    </citation>
    <scope>IDENTIFICATION</scope>
</reference>
<dbReference type="EnsemblPlants" id="Pp3c13_18730V3.1">
    <property type="protein sequence ID" value="PAC:32930520.CDS.1"/>
    <property type="gene ID" value="Pp3c13_18730"/>
</dbReference>
<dbReference type="Proteomes" id="UP000006727">
    <property type="component" value="Chromosome 13"/>
</dbReference>
<evidence type="ECO:0000313" key="3">
    <source>
        <dbReference type="Proteomes" id="UP000006727"/>
    </source>
</evidence>
<dbReference type="PaxDb" id="3218-PP1S305_6V6.1"/>
<dbReference type="Gramene" id="Pp3c13_18730V3.2">
    <property type="protein sequence ID" value="PAC:32930521.CDS.1"/>
    <property type="gene ID" value="Pp3c13_18730"/>
</dbReference>
<dbReference type="EnsemblPlants" id="Pp3c13_18730V3.2">
    <property type="protein sequence ID" value="PAC:32930521.CDS.1"/>
    <property type="gene ID" value="Pp3c13_18730"/>
</dbReference>
<dbReference type="AlphaFoldDB" id="A0A2K1JME1"/>
<protein>
    <submittedName>
        <fullName evidence="1 2">Uncharacterized protein</fullName>
    </submittedName>
</protein>
<keyword evidence="3" id="KW-1185">Reference proteome</keyword>
<dbReference type="InParanoid" id="A0A2K1JME1"/>
<reference evidence="1 3" key="1">
    <citation type="journal article" date="2008" name="Science">
        <title>The Physcomitrella genome reveals evolutionary insights into the conquest of land by plants.</title>
        <authorList>
            <person name="Rensing S."/>
            <person name="Lang D."/>
            <person name="Zimmer A."/>
            <person name="Terry A."/>
            <person name="Salamov A."/>
            <person name="Shapiro H."/>
            <person name="Nishiyama T."/>
            <person name="Perroud P.-F."/>
            <person name="Lindquist E."/>
            <person name="Kamisugi Y."/>
            <person name="Tanahashi T."/>
            <person name="Sakakibara K."/>
            <person name="Fujita T."/>
            <person name="Oishi K."/>
            <person name="Shin-I T."/>
            <person name="Kuroki Y."/>
            <person name="Toyoda A."/>
            <person name="Suzuki Y."/>
            <person name="Hashimoto A."/>
            <person name="Yamaguchi K."/>
            <person name="Sugano A."/>
            <person name="Kohara Y."/>
            <person name="Fujiyama A."/>
            <person name="Anterola A."/>
            <person name="Aoki S."/>
            <person name="Ashton N."/>
            <person name="Barbazuk W.B."/>
            <person name="Barker E."/>
            <person name="Bennetzen J."/>
            <person name="Bezanilla M."/>
            <person name="Blankenship R."/>
            <person name="Cho S.H."/>
            <person name="Dutcher S."/>
            <person name="Estelle M."/>
            <person name="Fawcett J.A."/>
            <person name="Gundlach H."/>
            <person name="Hanada K."/>
            <person name="Heyl A."/>
            <person name="Hicks K.A."/>
            <person name="Hugh J."/>
            <person name="Lohr M."/>
            <person name="Mayer K."/>
            <person name="Melkozernov A."/>
            <person name="Murata T."/>
            <person name="Nelson D."/>
            <person name="Pils B."/>
            <person name="Prigge M."/>
            <person name="Reiss B."/>
            <person name="Renner T."/>
            <person name="Rombauts S."/>
            <person name="Rushton P."/>
            <person name="Sanderfoot A."/>
            <person name="Schween G."/>
            <person name="Shiu S.-H."/>
            <person name="Stueber K."/>
            <person name="Theodoulou F.L."/>
            <person name="Tu H."/>
            <person name="Van de Peer Y."/>
            <person name="Verrier P.J."/>
            <person name="Waters E."/>
            <person name="Wood A."/>
            <person name="Yang L."/>
            <person name="Cove D."/>
            <person name="Cuming A."/>
            <person name="Hasebe M."/>
            <person name="Lucas S."/>
            <person name="Mishler D.B."/>
            <person name="Reski R."/>
            <person name="Grigoriev I."/>
            <person name="Quatrano R.S."/>
            <person name="Boore J.L."/>
        </authorList>
    </citation>
    <scope>NUCLEOTIDE SEQUENCE [LARGE SCALE GENOMIC DNA]</scope>
    <source>
        <strain evidence="2 3">cv. Gransden 2004</strain>
    </source>
</reference>
<name>A0A2K1JME1_PHYPA</name>
<organism evidence="1">
    <name type="scientific">Physcomitrium patens</name>
    <name type="common">Spreading-leaved earth moss</name>
    <name type="synonym">Physcomitrella patens</name>
    <dbReference type="NCBI Taxonomy" id="3218"/>
    <lineage>
        <taxon>Eukaryota</taxon>
        <taxon>Viridiplantae</taxon>
        <taxon>Streptophyta</taxon>
        <taxon>Embryophyta</taxon>
        <taxon>Bryophyta</taxon>
        <taxon>Bryophytina</taxon>
        <taxon>Bryopsida</taxon>
        <taxon>Funariidae</taxon>
        <taxon>Funariales</taxon>
        <taxon>Funariaceae</taxon>
        <taxon>Physcomitrium</taxon>
    </lineage>
</organism>
<accession>A0A2K1JME1</accession>